<dbReference type="EMBL" id="CM000143">
    <property type="protein sequence ID" value="EEE66016.1"/>
    <property type="molecule type" value="Genomic_DNA"/>
</dbReference>
<reference evidence="2" key="2">
    <citation type="submission" date="2008-12" db="EMBL/GenBank/DDBJ databases">
        <title>Improved gene annotation of the rice (Oryza sativa) genomes.</title>
        <authorList>
            <person name="Wang J."/>
            <person name="Li R."/>
            <person name="Fan W."/>
            <person name="Huang Q."/>
            <person name="Zhang J."/>
            <person name="Zhou Y."/>
            <person name="Hu Y."/>
            <person name="Zi S."/>
            <person name="Li J."/>
            <person name="Ni P."/>
            <person name="Zheng H."/>
            <person name="Zhang Y."/>
            <person name="Zhao M."/>
            <person name="Hao Q."/>
            <person name="McDermott J."/>
            <person name="Samudrala R."/>
            <person name="Kristiansen K."/>
            <person name="Wong G.K.-S."/>
        </authorList>
    </citation>
    <scope>NUCLEOTIDE SEQUENCE</scope>
</reference>
<evidence type="ECO:0000313" key="2">
    <source>
        <dbReference type="EMBL" id="EEE66016.1"/>
    </source>
</evidence>
<accession>A0A8J8XLA6</accession>
<name>A0A8J8XLA6_ORYSJ</name>
<evidence type="ECO:0000256" key="1">
    <source>
        <dbReference type="SAM" id="MobiDB-lite"/>
    </source>
</evidence>
<organism evidence="2">
    <name type="scientific">Oryza sativa subsp. japonica</name>
    <name type="common">Rice</name>
    <dbReference type="NCBI Taxonomy" id="39947"/>
    <lineage>
        <taxon>Eukaryota</taxon>
        <taxon>Viridiplantae</taxon>
        <taxon>Streptophyta</taxon>
        <taxon>Embryophyta</taxon>
        <taxon>Tracheophyta</taxon>
        <taxon>Spermatophyta</taxon>
        <taxon>Magnoliopsida</taxon>
        <taxon>Liliopsida</taxon>
        <taxon>Poales</taxon>
        <taxon>Poaceae</taxon>
        <taxon>BOP clade</taxon>
        <taxon>Oryzoideae</taxon>
        <taxon>Oryzeae</taxon>
        <taxon>Oryzinae</taxon>
        <taxon>Oryza</taxon>
        <taxon>Oryza sativa</taxon>
    </lineage>
</organism>
<proteinExistence type="predicted"/>
<dbReference type="Proteomes" id="UP000007752">
    <property type="component" value="Chromosome 6"/>
</dbReference>
<dbReference type="AlphaFoldDB" id="A0A8J8XLA6"/>
<protein>
    <submittedName>
        <fullName evidence="2">Uncharacterized protein</fullName>
    </submittedName>
</protein>
<reference evidence="2" key="1">
    <citation type="journal article" date="2005" name="PLoS Biol.">
        <title>The genomes of Oryza sativa: a history of duplications.</title>
        <authorList>
            <person name="Yu J."/>
            <person name="Wang J."/>
            <person name="Lin W."/>
            <person name="Li S."/>
            <person name="Li H."/>
            <person name="Zhou J."/>
            <person name="Ni P."/>
            <person name="Dong W."/>
            <person name="Hu S."/>
            <person name="Zeng C."/>
            <person name="Zhang J."/>
            <person name="Zhang Y."/>
            <person name="Li R."/>
            <person name="Xu Z."/>
            <person name="Li S."/>
            <person name="Li X."/>
            <person name="Zheng H."/>
            <person name="Cong L."/>
            <person name="Lin L."/>
            <person name="Yin J."/>
            <person name="Geng J."/>
            <person name="Li G."/>
            <person name="Shi J."/>
            <person name="Liu J."/>
            <person name="Lv H."/>
            <person name="Li J."/>
            <person name="Wang J."/>
            <person name="Deng Y."/>
            <person name="Ran L."/>
            <person name="Shi X."/>
            <person name="Wang X."/>
            <person name="Wu Q."/>
            <person name="Li C."/>
            <person name="Ren X."/>
            <person name="Wang J."/>
            <person name="Wang X."/>
            <person name="Li D."/>
            <person name="Liu D."/>
            <person name="Zhang X."/>
            <person name="Ji Z."/>
            <person name="Zhao W."/>
            <person name="Sun Y."/>
            <person name="Zhang Z."/>
            <person name="Bao J."/>
            <person name="Han Y."/>
            <person name="Dong L."/>
            <person name="Ji J."/>
            <person name="Chen P."/>
            <person name="Wu S."/>
            <person name="Liu J."/>
            <person name="Xiao Y."/>
            <person name="Bu D."/>
            <person name="Tan J."/>
            <person name="Yang L."/>
            <person name="Ye C."/>
            <person name="Zhang J."/>
            <person name="Xu J."/>
            <person name="Zhou Y."/>
            <person name="Yu Y."/>
            <person name="Zhang B."/>
            <person name="Zhuang S."/>
            <person name="Wei H."/>
            <person name="Liu B."/>
            <person name="Lei M."/>
            <person name="Yu H."/>
            <person name="Li Y."/>
            <person name="Xu H."/>
            <person name="Wei S."/>
            <person name="He X."/>
            <person name="Fang L."/>
            <person name="Zhang Z."/>
            <person name="Zhang Y."/>
            <person name="Huang X."/>
            <person name="Su Z."/>
            <person name="Tong W."/>
            <person name="Li J."/>
            <person name="Tong Z."/>
            <person name="Li S."/>
            <person name="Ye J."/>
            <person name="Wang L."/>
            <person name="Fang L."/>
            <person name="Lei T."/>
            <person name="Chen C."/>
            <person name="Chen H."/>
            <person name="Xu Z."/>
            <person name="Li H."/>
            <person name="Huang H."/>
            <person name="Zhang F."/>
            <person name="Xu H."/>
            <person name="Li N."/>
            <person name="Zhao C."/>
            <person name="Li S."/>
            <person name="Dong L."/>
            <person name="Huang Y."/>
            <person name="Li L."/>
            <person name="Xi Y."/>
            <person name="Qi Q."/>
            <person name="Li W."/>
            <person name="Zhang B."/>
            <person name="Hu W."/>
            <person name="Zhang Y."/>
            <person name="Tian X."/>
            <person name="Jiao Y."/>
            <person name="Liang X."/>
            <person name="Jin J."/>
            <person name="Gao L."/>
            <person name="Zheng W."/>
            <person name="Hao B."/>
            <person name="Liu S."/>
            <person name="Wang W."/>
            <person name="Yuan L."/>
            <person name="Cao M."/>
            <person name="McDermott J."/>
            <person name="Samudrala R."/>
            <person name="Wang J."/>
            <person name="Wong G.K."/>
            <person name="Yang H."/>
        </authorList>
    </citation>
    <scope>NUCLEOTIDE SEQUENCE [LARGE SCALE GENOMIC DNA]</scope>
</reference>
<sequence>MEAAGSQASASCATAVLSRGWRGGPLPDRGPSLFSPNQGRRGAGAGATGAATDAGVAVVEEAWIWPAPSLLEDLPPPAWRWVVATSAEAGAVRWRRGGGHG</sequence>
<feature type="region of interest" description="Disordered" evidence="1">
    <location>
        <begin position="19"/>
        <end position="51"/>
    </location>
</feature>
<gene>
    <name evidence="2" type="ORF">OsJ_21974</name>
</gene>